<evidence type="ECO:0008006" key="3">
    <source>
        <dbReference type="Google" id="ProtNLM"/>
    </source>
</evidence>
<dbReference type="SUPFAM" id="SSF49464">
    <property type="entry name" value="Carboxypeptidase regulatory domain-like"/>
    <property type="match status" value="1"/>
</dbReference>
<proteinExistence type="predicted"/>
<accession>A0A9X3I133</accession>
<organism evidence="1 2">
    <name type="scientific">Salinimicrobium profundisediminis</name>
    <dbReference type="NCBI Taxonomy" id="2994553"/>
    <lineage>
        <taxon>Bacteria</taxon>
        <taxon>Pseudomonadati</taxon>
        <taxon>Bacteroidota</taxon>
        <taxon>Flavobacteriia</taxon>
        <taxon>Flavobacteriales</taxon>
        <taxon>Flavobacteriaceae</taxon>
        <taxon>Salinimicrobium</taxon>
    </lineage>
</organism>
<keyword evidence="2" id="KW-1185">Reference proteome</keyword>
<gene>
    <name evidence="1" type="ORF">OQ279_10890</name>
</gene>
<dbReference type="Proteomes" id="UP001148482">
    <property type="component" value="Unassembled WGS sequence"/>
</dbReference>
<evidence type="ECO:0000313" key="1">
    <source>
        <dbReference type="EMBL" id="MCX2838655.1"/>
    </source>
</evidence>
<evidence type="ECO:0000313" key="2">
    <source>
        <dbReference type="Proteomes" id="UP001148482"/>
    </source>
</evidence>
<sequence length="255" mass="28577">MRRIYLTIMLLCLAFYGYGQEKSLLKGKILTQEGEISSINIINLTSEFGTTNKADGRFEIEVSVNDTLLFSSVQYEPIEIVVTEEVSKRAFLTVLLDEKIDELGEVNISNISLSGNLANDLQNIPTLTQADIGFPMSDVLPPTSVERKLMTATSGLDGLLNTLNGKIKMLKKAAAWEDLSQIVDAGETALPASFFVDLGITEDQIRDFVYFCAKDPDFVSHLREDMRLELLQFYETKAPEFKAERLQEEQITSEE</sequence>
<dbReference type="RefSeq" id="WP_266069950.1">
    <property type="nucleotide sequence ID" value="NZ_JAPJDA010000016.1"/>
</dbReference>
<reference evidence="1" key="1">
    <citation type="submission" date="2022-11" db="EMBL/GenBank/DDBJ databases">
        <title>Salinimicrobium profundisediminis sp. nov., isolated from deep-sea sediment of the Mariana Trench.</title>
        <authorList>
            <person name="Fu H."/>
        </authorList>
    </citation>
    <scope>NUCLEOTIDE SEQUENCE</scope>
    <source>
        <strain evidence="1">MT39</strain>
    </source>
</reference>
<name>A0A9X3I133_9FLAO</name>
<comment type="caution">
    <text evidence="1">The sequence shown here is derived from an EMBL/GenBank/DDBJ whole genome shotgun (WGS) entry which is preliminary data.</text>
</comment>
<dbReference type="InterPro" id="IPR008969">
    <property type="entry name" value="CarboxyPept-like_regulatory"/>
</dbReference>
<dbReference type="AlphaFoldDB" id="A0A9X3I133"/>
<protein>
    <recommendedName>
        <fullName evidence="3">Carboxypeptidase-like regulatory domain-containing protein</fullName>
    </recommendedName>
</protein>
<dbReference type="EMBL" id="JAPJDA010000016">
    <property type="protein sequence ID" value="MCX2838655.1"/>
    <property type="molecule type" value="Genomic_DNA"/>
</dbReference>